<dbReference type="OrthoDB" id="9867715at2"/>
<dbReference type="Proteomes" id="UP000244168">
    <property type="component" value="Unassembled WGS sequence"/>
</dbReference>
<keyword evidence="1" id="KW-0812">Transmembrane</keyword>
<keyword evidence="1" id="KW-1133">Transmembrane helix</keyword>
<dbReference type="EMBL" id="QAOQ01000002">
    <property type="protein sequence ID" value="PTR00034.1"/>
    <property type="molecule type" value="Genomic_DNA"/>
</dbReference>
<protein>
    <recommendedName>
        <fullName evidence="2">PH domain-containing protein</fullName>
    </recommendedName>
</protein>
<keyword evidence="1" id="KW-0472">Membrane</keyword>
<keyword evidence="4" id="KW-1185">Reference proteome</keyword>
<dbReference type="InterPro" id="IPR058916">
    <property type="entry name" value="PH_40"/>
</dbReference>
<feature type="transmembrane region" description="Helical" evidence="1">
    <location>
        <begin position="42"/>
        <end position="64"/>
    </location>
</feature>
<gene>
    <name evidence="3" type="ORF">C8P68_102865</name>
</gene>
<dbReference type="Pfam" id="PF26566">
    <property type="entry name" value="PH_40"/>
    <property type="match status" value="1"/>
</dbReference>
<name>A0A2T5JE46_9SPHI</name>
<evidence type="ECO:0000259" key="2">
    <source>
        <dbReference type="Pfam" id="PF26566"/>
    </source>
</evidence>
<organism evidence="3 4">
    <name type="scientific">Mucilaginibacter yixingensis</name>
    <dbReference type="NCBI Taxonomy" id="1295612"/>
    <lineage>
        <taxon>Bacteria</taxon>
        <taxon>Pseudomonadati</taxon>
        <taxon>Bacteroidota</taxon>
        <taxon>Sphingobacteriia</taxon>
        <taxon>Sphingobacteriales</taxon>
        <taxon>Sphingobacteriaceae</taxon>
        <taxon>Mucilaginibacter</taxon>
    </lineage>
</organism>
<evidence type="ECO:0000256" key="1">
    <source>
        <dbReference type="SAM" id="Phobius"/>
    </source>
</evidence>
<accession>A0A2T5JE46</accession>
<evidence type="ECO:0000313" key="4">
    <source>
        <dbReference type="Proteomes" id="UP000244168"/>
    </source>
</evidence>
<dbReference type="AlphaFoldDB" id="A0A2T5JE46"/>
<sequence length="182" mass="21549">MKTAKTYVFKPRRWGFELIFFLVFLTPPVALIISAWRYPLVVLLGCSAPAYLLYLQQYVIRVICQYNRADSNKTIIINEDRNEMTFLQNDESFVIHRDDVEKVLLFDQSNLGKFGTYRYMVICTFDKQLLITNFTVPRQGFDNILSRFLSNKPRQTFIKRFNFISPEYLSIYKQKRRPEAAG</sequence>
<reference evidence="3 4" key="1">
    <citation type="submission" date="2018-04" db="EMBL/GenBank/DDBJ databases">
        <title>Genomic Encyclopedia of Archaeal and Bacterial Type Strains, Phase II (KMG-II): from individual species to whole genera.</title>
        <authorList>
            <person name="Goeker M."/>
        </authorList>
    </citation>
    <scope>NUCLEOTIDE SEQUENCE [LARGE SCALE GENOMIC DNA]</scope>
    <source>
        <strain evidence="3 4">DSM 26809</strain>
    </source>
</reference>
<comment type="caution">
    <text evidence="3">The sequence shown here is derived from an EMBL/GenBank/DDBJ whole genome shotgun (WGS) entry which is preliminary data.</text>
</comment>
<feature type="domain" description="PH" evidence="2">
    <location>
        <begin position="15"/>
        <end position="133"/>
    </location>
</feature>
<evidence type="ECO:0000313" key="3">
    <source>
        <dbReference type="EMBL" id="PTR00034.1"/>
    </source>
</evidence>
<feature type="transmembrane region" description="Helical" evidence="1">
    <location>
        <begin position="14"/>
        <end position="36"/>
    </location>
</feature>
<proteinExistence type="predicted"/>
<dbReference type="RefSeq" id="WP_107827930.1">
    <property type="nucleotide sequence ID" value="NZ_CP160205.1"/>
</dbReference>